<evidence type="ECO:0000259" key="4">
    <source>
        <dbReference type="Pfam" id="PF01420"/>
    </source>
</evidence>
<dbReference type="AlphaFoldDB" id="A0A1W1UH26"/>
<dbReference type="GO" id="GO:0009307">
    <property type="term" value="P:DNA restriction-modification system"/>
    <property type="evidence" value="ECO:0007669"/>
    <property type="project" value="UniProtKB-KW"/>
</dbReference>
<evidence type="ECO:0000256" key="1">
    <source>
        <dbReference type="ARBA" id="ARBA00010923"/>
    </source>
</evidence>
<evidence type="ECO:0000313" key="5">
    <source>
        <dbReference type="EMBL" id="SMB80074.1"/>
    </source>
</evidence>
<dbReference type="GO" id="GO:0003677">
    <property type="term" value="F:DNA binding"/>
    <property type="evidence" value="ECO:0007669"/>
    <property type="project" value="UniProtKB-KW"/>
</dbReference>
<dbReference type="InterPro" id="IPR044946">
    <property type="entry name" value="Restrct_endonuc_typeI_TRD_sf"/>
</dbReference>
<keyword evidence="6" id="KW-1185">Reference proteome</keyword>
<dbReference type="Pfam" id="PF01420">
    <property type="entry name" value="Methylase_S"/>
    <property type="match status" value="1"/>
</dbReference>
<gene>
    <name evidence="5" type="ORF">SAMN05660772_00533</name>
</gene>
<evidence type="ECO:0000313" key="6">
    <source>
        <dbReference type="Proteomes" id="UP000192408"/>
    </source>
</evidence>
<dbReference type="STRING" id="1122938.SAMN05660772_00533"/>
<evidence type="ECO:0000256" key="3">
    <source>
        <dbReference type="ARBA" id="ARBA00023125"/>
    </source>
</evidence>
<dbReference type="PANTHER" id="PTHR30408:SF12">
    <property type="entry name" value="TYPE I RESTRICTION ENZYME MJAVIII SPECIFICITY SUBUNIT"/>
    <property type="match status" value="1"/>
</dbReference>
<dbReference type="CDD" id="cd17494">
    <property type="entry name" value="RMtype1_S_Sma198ORF994P-TRD2-CR2_like"/>
    <property type="match status" value="1"/>
</dbReference>
<keyword evidence="2" id="KW-0680">Restriction system</keyword>
<evidence type="ECO:0000256" key="2">
    <source>
        <dbReference type="ARBA" id="ARBA00022747"/>
    </source>
</evidence>
<feature type="domain" description="Type I restriction modification DNA specificity" evidence="4">
    <location>
        <begin position="4"/>
        <end position="145"/>
    </location>
</feature>
<sequence>MGQSPDSKNYTDNPNDHILVQGNADIKNGRVSPRVWTTQITKQAKKNDLILSVRAPVGDIAKSDFDVVLGRGVAAIRGSEFIFQTLNKLNNDGYWNRLSSGSTFDSVTSNQVRNAEILFPNLAEQTAIGNFFKQLDEAIASHQRQSPSLLAIKKAIAATAPAMAFKAFSN</sequence>
<protein>
    <submittedName>
        <fullName evidence="5">Type I restriction enzyme, S subunit</fullName>
    </submittedName>
</protein>
<dbReference type="SUPFAM" id="SSF116734">
    <property type="entry name" value="DNA methylase specificity domain"/>
    <property type="match status" value="1"/>
</dbReference>
<dbReference type="InterPro" id="IPR052021">
    <property type="entry name" value="Type-I_RS_S_subunit"/>
</dbReference>
<keyword evidence="3" id="KW-0238">DNA-binding</keyword>
<name>A0A1W1UH26_9PAST</name>
<dbReference type="Proteomes" id="UP000192408">
    <property type="component" value="Unassembled WGS sequence"/>
</dbReference>
<proteinExistence type="inferred from homology"/>
<comment type="similarity">
    <text evidence="1">Belongs to the type-I restriction system S methylase family.</text>
</comment>
<dbReference type="InterPro" id="IPR000055">
    <property type="entry name" value="Restrct_endonuc_typeI_TRD"/>
</dbReference>
<accession>A0A1W1UH26</accession>
<dbReference type="Gene3D" id="3.90.220.20">
    <property type="entry name" value="DNA methylase specificity domains"/>
    <property type="match status" value="1"/>
</dbReference>
<dbReference type="EMBL" id="FWWV01000002">
    <property type="protein sequence ID" value="SMB80074.1"/>
    <property type="molecule type" value="Genomic_DNA"/>
</dbReference>
<reference evidence="6" key="1">
    <citation type="submission" date="2017-04" db="EMBL/GenBank/DDBJ databases">
        <authorList>
            <person name="Varghese N."/>
            <person name="Submissions S."/>
        </authorList>
    </citation>
    <scope>NUCLEOTIDE SEQUENCE [LARGE SCALE GENOMIC DNA]</scope>
    <source>
        <strain evidence="6">DSM 23072</strain>
    </source>
</reference>
<organism evidence="5 6">
    <name type="scientific">Pasteurella testudinis DSM 23072</name>
    <dbReference type="NCBI Taxonomy" id="1122938"/>
    <lineage>
        <taxon>Bacteria</taxon>
        <taxon>Pseudomonadati</taxon>
        <taxon>Pseudomonadota</taxon>
        <taxon>Gammaproteobacteria</taxon>
        <taxon>Pasteurellales</taxon>
        <taxon>Pasteurellaceae</taxon>
        <taxon>Pasteurella</taxon>
    </lineage>
</organism>
<dbReference type="PANTHER" id="PTHR30408">
    <property type="entry name" value="TYPE-1 RESTRICTION ENZYME ECOKI SPECIFICITY PROTEIN"/>
    <property type="match status" value="1"/>
</dbReference>